<evidence type="ECO:0000256" key="1">
    <source>
        <dbReference type="ARBA" id="ARBA00012417"/>
    </source>
</evidence>
<keyword evidence="2" id="KW-0808">Transferase</keyword>
<dbReference type="RefSeq" id="WP_110374893.1">
    <property type="nucleotide sequence ID" value="NZ_CAKNFM010000006.1"/>
</dbReference>
<evidence type="ECO:0000256" key="7">
    <source>
        <dbReference type="ARBA" id="ARBA00049244"/>
    </source>
</evidence>
<comment type="similarity">
    <text evidence="6">Belongs to the DNA polymerase HolA subunit family.</text>
</comment>
<keyword evidence="4" id="KW-0235">DNA replication</keyword>
<dbReference type="Proteomes" id="UP000248021">
    <property type="component" value="Unassembled WGS sequence"/>
</dbReference>
<dbReference type="InterPro" id="IPR005790">
    <property type="entry name" value="DNA_polIII_delta"/>
</dbReference>
<dbReference type="GO" id="GO:0006261">
    <property type="term" value="P:DNA-templated DNA replication"/>
    <property type="evidence" value="ECO:0007669"/>
    <property type="project" value="TreeGrafter"/>
</dbReference>
<dbReference type="GO" id="GO:0009360">
    <property type="term" value="C:DNA polymerase III complex"/>
    <property type="evidence" value="ECO:0007669"/>
    <property type="project" value="TreeGrafter"/>
</dbReference>
<dbReference type="SUPFAM" id="SSF52540">
    <property type="entry name" value="P-loop containing nucleoside triphosphate hydrolases"/>
    <property type="match status" value="1"/>
</dbReference>
<dbReference type="EC" id="2.7.7.7" evidence="1"/>
<evidence type="ECO:0000313" key="8">
    <source>
        <dbReference type="EMBL" id="PXW58820.1"/>
    </source>
</evidence>
<dbReference type="NCBIfam" id="TIGR01128">
    <property type="entry name" value="holA"/>
    <property type="match status" value="1"/>
</dbReference>
<dbReference type="Gene3D" id="3.40.50.300">
    <property type="entry name" value="P-loop containing nucleotide triphosphate hydrolases"/>
    <property type="match status" value="1"/>
</dbReference>
<reference evidence="8 9" key="1">
    <citation type="submission" date="2018-05" db="EMBL/GenBank/DDBJ databases">
        <title>Genomic Encyclopedia of Type Strains, Phase IV (KMG-IV): sequencing the most valuable type-strain genomes for metagenomic binning, comparative biology and taxonomic classification.</title>
        <authorList>
            <person name="Goeker M."/>
        </authorList>
    </citation>
    <scope>NUCLEOTIDE SEQUENCE [LARGE SCALE GENOMIC DNA]</scope>
    <source>
        <strain evidence="8 9">DSM 6462</strain>
    </source>
</reference>
<dbReference type="OrthoDB" id="9804983at2"/>
<keyword evidence="5" id="KW-0239">DNA-directed DNA polymerase</keyword>
<dbReference type="GO" id="GO:0003887">
    <property type="term" value="F:DNA-directed DNA polymerase activity"/>
    <property type="evidence" value="ECO:0007669"/>
    <property type="project" value="UniProtKB-KW"/>
</dbReference>
<dbReference type="PANTHER" id="PTHR34388">
    <property type="entry name" value="DNA POLYMERASE III SUBUNIT DELTA"/>
    <property type="match status" value="1"/>
</dbReference>
<protein>
    <recommendedName>
        <fullName evidence="1">DNA-directed DNA polymerase</fullName>
        <ecNumber evidence="1">2.7.7.7</ecNumber>
    </recommendedName>
</protein>
<dbReference type="AlphaFoldDB" id="A0A2V3U7X5"/>
<accession>A0A2V3U7X5</accession>
<gene>
    <name evidence="8" type="ORF">C7450_105168</name>
</gene>
<organism evidence="8 9">
    <name type="scientific">Chelatococcus asaccharovorans</name>
    <dbReference type="NCBI Taxonomy" id="28210"/>
    <lineage>
        <taxon>Bacteria</taxon>
        <taxon>Pseudomonadati</taxon>
        <taxon>Pseudomonadota</taxon>
        <taxon>Alphaproteobacteria</taxon>
        <taxon>Hyphomicrobiales</taxon>
        <taxon>Chelatococcaceae</taxon>
        <taxon>Chelatococcus</taxon>
    </lineage>
</organism>
<evidence type="ECO:0000256" key="4">
    <source>
        <dbReference type="ARBA" id="ARBA00022705"/>
    </source>
</evidence>
<evidence type="ECO:0000256" key="2">
    <source>
        <dbReference type="ARBA" id="ARBA00022679"/>
    </source>
</evidence>
<dbReference type="EMBL" id="QJJK01000005">
    <property type="protein sequence ID" value="PXW58820.1"/>
    <property type="molecule type" value="Genomic_DNA"/>
</dbReference>
<dbReference type="Gene3D" id="1.10.8.60">
    <property type="match status" value="1"/>
</dbReference>
<dbReference type="Gene3D" id="1.20.272.10">
    <property type="match status" value="1"/>
</dbReference>
<dbReference type="PANTHER" id="PTHR34388:SF1">
    <property type="entry name" value="DNA POLYMERASE III SUBUNIT DELTA"/>
    <property type="match status" value="1"/>
</dbReference>
<sequence>MVAVKASDAENVLRRPDLRAAVVLLYGPDGGLVSERARALAERCVSDPGDPFQLVKMDGDDIAGDPLRLADEANTIGLFGGKRAIRVRVGSRNLAPAVATVLTTPPEDAIIVIEAGELQKSSPLRVLCEKSPAALAIACYADDARSLAALIDSSVRDAGLTIGSEAKEHLLGLLGADRGATRGEIDKLVLYAHGKGAVTVEDIEAVIGDVSALAMDAAIDAAFAGNLAELDRAFTRLMGEGVDAGTLLGYALRHALALAQARVGVDRGAPTAAAVKTIRGLYFKRESAVERQLRVWTTPMLRGAVVDLGAGVAATRRQAGLASELALKCLWSVALAARRAARR</sequence>
<dbReference type="InterPro" id="IPR008921">
    <property type="entry name" value="DNA_pol3_clamp-load_cplx_C"/>
</dbReference>
<keyword evidence="9" id="KW-1185">Reference proteome</keyword>
<dbReference type="SUPFAM" id="SSF48019">
    <property type="entry name" value="post-AAA+ oligomerization domain-like"/>
    <property type="match status" value="1"/>
</dbReference>
<evidence type="ECO:0000256" key="6">
    <source>
        <dbReference type="ARBA" id="ARBA00034754"/>
    </source>
</evidence>
<evidence type="ECO:0000313" key="9">
    <source>
        <dbReference type="Proteomes" id="UP000248021"/>
    </source>
</evidence>
<proteinExistence type="inferred from homology"/>
<comment type="caution">
    <text evidence="8">The sequence shown here is derived from an EMBL/GenBank/DDBJ whole genome shotgun (WGS) entry which is preliminary data.</text>
</comment>
<comment type="catalytic activity">
    <reaction evidence="7">
        <text>DNA(n) + a 2'-deoxyribonucleoside 5'-triphosphate = DNA(n+1) + diphosphate</text>
        <dbReference type="Rhea" id="RHEA:22508"/>
        <dbReference type="Rhea" id="RHEA-COMP:17339"/>
        <dbReference type="Rhea" id="RHEA-COMP:17340"/>
        <dbReference type="ChEBI" id="CHEBI:33019"/>
        <dbReference type="ChEBI" id="CHEBI:61560"/>
        <dbReference type="ChEBI" id="CHEBI:173112"/>
        <dbReference type="EC" id="2.7.7.7"/>
    </reaction>
</comment>
<evidence type="ECO:0000256" key="5">
    <source>
        <dbReference type="ARBA" id="ARBA00022932"/>
    </source>
</evidence>
<dbReference type="InterPro" id="IPR027417">
    <property type="entry name" value="P-loop_NTPase"/>
</dbReference>
<dbReference type="GO" id="GO:0003677">
    <property type="term" value="F:DNA binding"/>
    <property type="evidence" value="ECO:0007669"/>
    <property type="project" value="InterPro"/>
</dbReference>
<keyword evidence="3" id="KW-0548">Nucleotidyltransferase</keyword>
<name>A0A2V3U7X5_9HYPH</name>
<evidence type="ECO:0000256" key="3">
    <source>
        <dbReference type="ARBA" id="ARBA00022695"/>
    </source>
</evidence>